<dbReference type="EMBL" id="CP002545">
    <property type="protein sequence ID" value="ADY50977.1"/>
    <property type="molecule type" value="Genomic_DNA"/>
</dbReference>
<dbReference type="KEGG" id="psn:Pedsa_0395"/>
<dbReference type="RefSeq" id="WP_013631480.1">
    <property type="nucleotide sequence ID" value="NC_015177.1"/>
</dbReference>
<dbReference type="HOGENOM" id="CLU_2737030_0_0_10"/>
<organism evidence="1 2">
    <name type="scientific">Pseudopedobacter saltans (strain ATCC 51119 / DSM 12145 / JCM 21818 / CCUG 39354 / LMG 10337 / NBRC 100064 / NCIMB 13643)</name>
    <name type="common">Pedobacter saltans</name>
    <dbReference type="NCBI Taxonomy" id="762903"/>
    <lineage>
        <taxon>Bacteria</taxon>
        <taxon>Pseudomonadati</taxon>
        <taxon>Bacteroidota</taxon>
        <taxon>Sphingobacteriia</taxon>
        <taxon>Sphingobacteriales</taxon>
        <taxon>Sphingobacteriaceae</taxon>
        <taxon>Pseudopedobacter</taxon>
    </lineage>
</organism>
<sequence>MRKWVTQFQLTEYTTGEIKTYMGEYIEAPSFNLAQQYCNRHKPYLKVIGELIAEIDLETGNRTDYDKVNLN</sequence>
<gene>
    <name evidence="1" type="ordered locus">Pedsa_0395</name>
</gene>
<reference evidence="2" key="2">
    <citation type="submission" date="2011-02" db="EMBL/GenBank/DDBJ databases">
        <title>The complete genome of Pedobacter saltans DSM 12145.</title>
        <authorList>
            <consortium name="US DOE Joint Genome Institute (JGI-PGF)"/>
            <person name="Lucas S."/>
            <person name="Copeland A."/>
            <person name="Lapidus A."/>
            <person name="Bruce D."/>
            <person name="Goodwin L."/>
            <person name="Pitluck S."/>
            <person name="Kyrpides N."/>
            <person name="Mavromatis K."/>
            <person name="Pagani I."/>
            <person name="Ivanova N."/>
            <person name="Ovchinnikova G."/>
            <person name="Lu M."/>
            <person name="Detter J.C."/>
            <person name="Han C."/>
            <person name="Land M."/>
            <person name="Hauser L."/>
            <person name="Markowitz V."/>
            <person name="Cheng J.-F."/>
            <person name="Hugenholtz P."/>
            <person name="Woyke T."/>
            <person name="Wu D."/>
            <person name="Tindall B."/>
            <person name="Pomrenke H.G."/>
            <person name="Brambilla E."/>
            <person name="Klenk H.-P."/>
            <person name="Eisen J.A."/>
        </authorList>
    </citation>
    <scope>NUCLEOTIDE SEQUENCE [LARGE SCALE GENOMIC DNA]</scope>
    <source>
        <strain evidence="2">ATCC 51119 / DSM 12145 / JCM 21818 / LMG 10337 / NBRC 100064 / NCIMB 13643</strain>
    </source>
</reference>
<name>F0S560_PSESL</name>
<evidence type="ECO:0000313" key="1">
    <source>
        <dbReference type="EMBL" id="ADY50977.1"/>
    </source>
</evidence>
<protein>
    <submittedName>
        <fullName evidence="1">Uncharacterized protein</fullName>
    </submittedName>
</protein>
<dbReference type="OrthoDB" id="799568at2"/>
<dbReference type="AlphaFoldDB" id="F0S560"/>
<proteinExistence type="predicted"/>
<reference evidence="1 2" key="1">
    <citation type="journal article" date="2011" name="Stand. Genomic Sci.">
        <title>Complete genome sequence of the gliding, heparinolytic Pedobacter saltans type strain (113).</title>
        <authorList>
            <person name="Liolios K."/>
            <person name="Sikorski J."/>
            <person name="Lu M."/>
            <person name="Nolan M."/>
            <person name="Lapidus A."/>
            <person name="Lucas S."/>
            <person name="Hammon N."/>
            <person name="Deshpande S."/>
            <person name="Cheng J.F."/>
            <person name="Tapia R."/>
            <person name="Han C."/>
            <person name="Goodwin L."/>
            <person name="Pitluck S."/>
            <person name="Huntemann M."/>
            <person name="Ivanova N."/>
            <person name="Pagani I."/>
            <person name="Mavromatis K."/>
            <person name="Ovchinikova G."/>
            <person name="Pati A."/>
            <person name="Chen A."/>
            <person name="Palaniappan K."/>
            <person name="Land M."/>
            <person name="Hauser L."/>
            <person name="Brambilla E.M."/>
            <person name="Kotsyurbenko O."/>
            <person name="Rohde M."/>
            <person name="Tindall B.J."/>
            <person name="Abt B."/>
            <person name="Goker M."/>
            <person name="Detter J.C."/>
            <person name="Woyke T."/>
            <person name="Bristow J."/>
            <person name="Eisen J.A."/>
            <person name="Markowitz V."/>
            <person name="Hugenholtz P."/>
            <person name="Klenk H.P."/>
            <person name="Kyrpides N.C."/>
        </authorList>
    </citation>
    <scope>NUCLEOTIDE SEQUENCE [LARGE SCALE GENOMIC DNA]</scope>
    <source>
        <strain evidence="2">ATCC 51119 / DSM 12145 / JCM 21818 / LMG 10337 / NBRC 100064 / NCIMB 13643</strain>
    </source>
</reference>
<dbReference type="Proteomes" id="UP000000310">
    <property type="component" value="Chromosome"/>
</dbReference>
<evidence type="ECO:0000313" key="2">
    <source>
        <dbReference type="Proteomes" id="UP000000310"/>
    </source>
</evidence>
<keyword evidence="2" id="KW-1185">Reference proteome</keyword>
<accession>F0S560</accession>